<dbReference type="SUPFAM" id="SSF53822">
    <property type="entry name" value="Periplasmic binding protein-like I"/>
    <property type="match status" value="1"/>
</dbReference>
<dbReference type="Proteomes" id="UP000276223">
    <property type="component" value="Unassembled WGS sequence"/>
</dbReference>
<protein>
    <submittedName>
        <fullName evidence="6">Amino acid/amide ABC transporter substrate-binding protein (HAAT family)</fullName>
    </submittedName>
</protein>
<dbReference type="PROSITE" id="PS51257">
    <property type="entry name" value="PROKAR_LIPOPROTEIN"/>
    <property type="match status" value="1"/>
</dbReference>
<dbReference type="RefSeq" id="WP_148045729.1">
    <property type="nucleotide sequence ID" value="NZ_RJVA01000012.1"/>
</dbReference>
<dbReference type="InterPro" id="IPR028082">
    <property type="entry name" value="Peripla_BP_I"/>
</dbReference>
<feature type="domain" description="Leucine-binding protein" evidence="5">
    <location>
        <begin position="27"/>
        <end position="363"/>
    </location>
</feature>
<dbReference type="InterPro" id="IPR051010">
    <property type="entry name" value="BCAA_transport"/>
</dbReference>
<accession>A0A3N1UUR6</accession>
<dbReference type="Pfam" id="PF13458">
    <property type="entry name" value="Peripla_BP_6"/>
    <property type="match status" value="1"/>
</dbReference>
<dbReference type="InterPro" id="IPR000709">
    <property type="entry name" value="Leu_Ile_Val-bd"/>
</dbReference>
<name>A0A3N1UUR6_9BACT</name>
<evidence type="ECO:0000256" key="1">
    <source>
        <dbReference type="ARBA" id="ARBA00010062"/>
    </source>
</evidence>
<organism evidence="6 7">
    <name type="scientific">Desulfosoma caldarium</name>
    <dbReference type="NCBI Taxonomy" id="610254"/>
    <lineage>
        <taxon>Bacteria</taxon>
        <taxon>Pseudomonadati</taxon>
        <taxon>Thermodesulfobacteriota</taxon>
        <taxon>Syntrophobacteria</taxon>
        <taxon>Syntrophobacterales</taxon>
        <taxon>Syntrophobacteraceae</taxon>
        <taxon>Desulfosoma</taxon>
    </lineage>
</organism>
<keyword evidence="3" id="KW-0732">Signal</keyword>
<dbReference type="OrthoDB" id="9783240at2"/>
<reference evidence="6 7" key="1">
    <citation type="submission" date="2018-11" db="EMBL/GenBank/DDBJ databases">
        <title>Genomic Encyclopedia of Type Strains, Phase IV (KMG-IV): sequencing the most valuable type-strain genomes for metagenomic binning, comparative biology and taxonomic classification.</title>
        <authorList>
            <person name="Goeker M."/>
        </authorList>
    </citation>
    <scope>NUCLEOTIDE SEQUENCE [LARGE SCALE GENOMIC DNA]</scope>
    <source>
        <strain evidence="6 7">DSM 22027</strain>
    </source>
</reference>
<evidence type="ECO:0000313" key="7">
    <source>
        <dbReference type="Proteomes" id="UP000276223"/>
    </source>
</evidence>
<keyword evidence="2" id="KW-0813">Transport</keyword>
<gene>
    <name evidence="6" type="ORF">EDC27_1990</name>
</gene>
<dbReference type="PANTHER" id="PTHR30483">
    <property type="entry name" value="LEUCINE-SPECIFIC-BINDING PROTEIN"/>
    <property type="match status" value="1"/>
</dbReference>
<dbReference type="GO" id="GO:0006865">
    <property type="term" value="P:amino acid transport"/>
    <property type="evidence" value="ECO:0007669"/>
    <property type="project" value="UniProtKB-KW"/>
</dbReference>
<evidence type="ECO:0000256" key="2">
    <source>
        <dbReference type="ARBA" id="ARBA00022448"/>
    </source>
</evidence>
<keyword evidence="7" id="KW-1185">Reference proteome</keyword>
<proteinExistence type="inferred from homology"/>
<comment type="caution">
    <text evidence="6">The sequence shown here is derived from an EMBL/GenBank/DDBJ whole genome shotgun (WGS) entry which is preliminary data.</text>
</comment>
<dbReference type="AlphaFoldDB" id="A0A3N1UUR6"/>
<comment type="similarity">
    <text evidence="1">Belongs to the leucine-binding protein family.</text>
</comment>
<evidence type="ECO:0000256" key="3">
    <source>
        <dbReference type="ARBA" id="ARBA00022729"/>
    </source>
</evidence>
<dbReference type="PANTHER" id="PTHR30483:SF6">
    <property type="entry name" value="PERIPLASMIC BINDING PROTEIN OF ABC TRANSPORTER FOR NATURAL AMINO ACIDS"/>
    <property type="match status" value="1"/>
</dbReference>
<sequence>MRKRYLCVGLLGLMFWIAGCDRAPLLVGFSGTLTGLYSDLGIHGRNGARMAVEDINAAGGLYGRKLELVVVDDTGRPQGAAEAARRLAAQGVLAVIGHMTSSMTMAALPVMEELGVPLISPTTSTPLLSGRKDLFFRVQPASNVAGRFLAHWITGKPGLRSVCTVRDMSNDAFSEPWESAFVEEYERLGGRVSCRFTYTTLEPSFLTTMINHLNATGPDVVLFVSSARDTARMVQSLHEAEVPSLLISSNWAQTDALLADLGALSMRILFAADNPTMDSSAALREFSWRYRKRFGMEPSFAAARAYEAVRFLATAWKEAEERGERLVEALSRPRTLEGLFGSMQIDAFGDASGAYFMVGVKNGRFTVLEWLAGDVT</sequence>
<dbReference type="PRINTS" id="PR00337">
    <property type="entry name" value="LEUILEVALBP"/>
</dbReference>
<dbReference type="Gene3D" id="3.40.50.2300">
    <property type="match status" value="2"/>
</dbReference>
<evidence type="ECO:0000259" key="5">
    <source>
        <dbReference type="Pfam" id="PF13458"/>
    </source>
</evidence>
<evidence type="ECO:0000256" key="4">
    <source>
        <dbReference type="ARBA" id="ARBA00022970"/>
    </source>
</evidence>
<evidence type="ECO:0000313" key="6">
    <source>
        <dbReference type="EMBL" id="ROQ92287.1"/>
    </source>
</evidence>
<dbReference type="InterPro" id="IPR028081">
    <property type="entry name" value="Leu-bd"/>
</dbReference>
<keyword evidence="4" id="KW-0029">Amino-acid transport</keyword>
<dbReference type="EMBL" id="RJVA01000012">
    <property type="protein sequence ID" value="ROQ92287.1"/>
    <property type="molecule type" value="Genomic_DNA"/>
</dbReference>